<accession>A0A0R2CJI7</accession>
<dbReference type="PROSITE" id="PS50164">
    <property type="entry name" value="GIY_YIG"/>
    <property type="match status" value="1"/>
</dbReference>
<comment type="caution">
    <text evidence="2">The sequence shown here is derived from an EMBL/GenBank/DDBJ whole genome shotgun (WGS) entry which is preliminary data.</text>
</comment>
<dbReference type="InterPro" id="IPR000305">
    <property type="entry name" value="GIY-YIG_endonuc"/>
</dbReference>
<dbReference type="Proteomes" id="UP000051131">
    <property type="component" value="Unassembled WGS sequence"/>
</dbReference>
<organism evidence="2 3">
    <name type="scientific">Liquorilactobacillus cacaonum DSM 21116</name>
    <dbReference type="NCBI Taxonomy" id="1423729"/>
    <lineage>
        <taxon>Bacteria</taxon>
        <taxon>Bacillati</taxon>
        <taxon>Bacillota</taxon>
        <taxon>Bacilli</taxon>
        <taxon>Lactobacillales</taxon>
        <taxon>Lactobacillaceae</taxon>
        <taxon>Liquorilactobacillus</taxon>
    </lineage>
</organism>
<proteinExistence type="predicted"/>
<dbReference type="EMBL" id="AYZE01000016">
    <property type="protein sequence ID" value="KRM90132.1"/>
    <property type="molecule type" value="Genomic_DNA"/>
</dbReference>
<keyword evidence="3" id="KW-1185">Reference proteome</keyword>
<reference evidence="2 3" key="1">
    <citation type="journal article" date="2015" name="Genome Announc.">
        <title>Expanding the biotechnology potential of lactobacilli through comparative genomics of 213 strains and associated genera.</title>
        <authorList>
            <person name="Sun Z."/>
            <person name="Harris H.M."/>
            <person name="McCann A."/>
            <person name="Guo C."/>
            <person name="Argimon S."/>
            <person name="Zhang W."/>
            <person name="Yang X."/>
            <person name="Jeffery I.B."/>
            <person name="Cooney J.C."/>
            <person name="Kagawa T.F."/>
            <person name="Liu W."/>
            <person name="Song Y."/>
            <person name="Salvetti E."/>
            <person name="Wrobel A."/>
            <person name="Rasinkangas P."/>
            <person name="Parkhill J."/>
            <person name="Rea M.C."/>
            <person name="O'Sullivan O."/>
            <person name="Ritari J."/>
            <person name="Douillard F.P."/>
            <person name="Paul Ross R."/>
            <person name="Yang R."/>
            <person name="Briner A.E."/>
            <person name="Felis G.E."/>
            <person name="de Vos W.M."/>
            <person name="Barrangou R."/>
            <person name="Klaenhammer T.R."/>
            <person name="Caufield P.W."/>
            <person name="Cui Y."/>
            <person name="Zhang H."/>
            <person name="O'Toole P.W."/>
        </authorList>
    </citation>
    <scope>NUCLEOTIDE SEQUENCE [LARGE SCALE GENOMIC DNA]</scope>
    <source>
        <strain evidence="2 3">DSM 21116</strain>
    </source>
</reference>
<evidence type="ECO:0000259" key="1">
    <source>
        <dbReference type="PROSITE" id="PS50164"/>
    </source>
</evidence>
<dbReference type="CDD" id="cd10447">
    <property type="entry name" value="GIY-YIG_unchar_2"/>
    <property type="match status" value="1"/>
</dbReference>
<protein>
    <recommendedName>
        <fullName evidence="1">GIY-YIG domain-containing protein</fullName>
    </recommendedName>
</protein>
<dbReference type="PATRIC" id="fig|1423729.3.peg.1491"/>
<dbReference type="OrthoDB" id="2656488at2"/>
<name>A0A0R2CJI7_9LACO</name>
<feature type="domain" description="GIY-YIG" evidence="1">
    <location>
        <begin position="43"/>
        <end position="119"/>
    </location>
</feature>
<evidence type="ECO:0000313" key="3">
    <source>
        <dbReference type="Proteomes" id="UP000051131"/>
    </source>
</evidence>
<dbReference type="RefSeq" id="WP_057829685.1">
    <property type="nucleotide sequence ID" value="NZ_AYZE01000016.1"/>
</dbReference>
<evidence type="ECO:0000313" key="2">
    <source>
        <dbReference type="EMBL" id="KRM90132.1"/>
    </source>
</evidence>
<sequence>MKQIFIFSDIQKDNISYFEREPAILISMSRNDLPYLKEQDFANYPAVYVLIGGNKRYVGQAAGQSISLRLSQHFLKEDKAWVESVLFFARADGKMSKADTDYLEKRLIQDFQEKSDYEMMNSTAGNNSYIDKLQKAKSDQLYDTVFEIIDEIANIDLFGSSEGNEITIGEISASSQFQIAYDGKILKSKSARSLLIDFVSQLFVDEKYNDQLQELIVDETPSFAMILGRKPSTYKGRANSAIVADGVWVYANFNKKNVRIKIEKLAQQLDIPVKIKWN</sequence>
<dbReference type="AlphaFoldDB" id="A0A0R2CJI7"/>
<gene>
    <name evidence="2" type="ORF">FC80_GL001469</name>
</gene>